<reference evidence="10" key="1">
    <citation type="submission" date="2015-07" db="EMBL/GenBank/DDBJ databases">
        <title>Genome sequencing of Sunxiuqinia dokdonensis strain SK.</title>
        <authorList>
            <person name="Ahn S."/>
            <person name="Kim B.-C."/>
        </authorList>
    </citation>
    <scope>NUCLEOTIDE SEQUENCE [LARGE SCALE GENOMIC DNA]</scope>
    <source>
        <strain evidence="10">SK</strain>
    </source>
</reference>
<dbReference type="HAMAP" id="MF_01521">
    <property type="entry name" value="MntP_pump"/>
    <property type="match status" value="1"/>
</dbReference>
<evidence type="ECO:0000256" key="3">
    <source>
        <dbReference type="ARBA" id="ARBA00022692"/>
    </source>
</evidence>
<keyword evidence="2 8" id="KW-1003">Cell membrane</keyword>
<evidence type="ECO:0000256" key="2">
    <source>
        <dbReference type="ARBA" id="ARBA00022475"/>
    </source>
</evidence>
<evidence type="ECO:0000313" key="9">
    <source>
        <dbReference type="EMBL" id="KOH44296.1"/>
    </source>
</evidence>
<comment type="subcellular location">
    <subcellularLocation>
        <location evidence="8">Cell membrane</location>
        <topology evidence="8">Multi-pass membrane protein</topology>
    </subcellularLocation>
</comment>
<evidence type="ECO:0000256" key="7">
    <source>
        <dbReference type="ARBA" id="ARBA00023211"/>
    </source>
</evidence>
<keyword evidence="1 8" id="KW-0813">Transport</keyword>
<feature type="transmembrane region" description="Helical" evidence="8">
    <location>
        <begin position="125"/>
        <end position="145"/>
    </location>
</feature>
<keyword evidence="6 8" id="KW-0472">Membrane</keyword>
<feature type="transmembrane region" description="Helical" evidence="8">
    <location>
        <begin position="95"/>
        <end position="119"/>
    </location>
</feature>
<dbReference type="GO" id="GO:0005384">
    <property type="term" value="F:manganese ion transmembrane transporter activity"/>
    <property type="evidence" value="ECO:0007669"/>
    <property type="project" value="UniProtKB-UniRule"/>
</dbReference>
<comment type="function">
    <text evidence="8">Probably functions as a manganese efflux pump.</text>
</comment>
<keyword evidence="10" id="KW-1185">Reference proteome</keyword>
<proteinExistence type="inferred from homology"/>
<name>A0A0L8V778_9BACT</name>
<dbReference type="PANTHER" id="PTHR35529">
    <property type="entry name" value="MANGANESE EFFLUX PUMP MNTP-RELATED"/>
    <property type="match status" value="1"/>
</dbReference>
<sequence length="181" mass="19642">MILAMGLSLDSFAVSVMSGLSVPRIQFLQATRLALVLAFFQATMPLLGWALQSGIRTLIEPIDHWISFVLLGGIGLHMIYESFSKQETQSLKNPLKFRVAFLLGLATSMDALVVGFSVGNLLSKIMIAVLMIGSVTYFASMTGILIGKKTGPHISRYAELTGGLILLSIGSKILLEHLFRV</sequence>
<keyword evidence="5 8" id="KW-0406">Ion transport</keyword>
<comment type="caution">
    <text evidence="8">Lacks conserved residue(s) required for the propagation of feature annotation.</text>
</comment>
<evidence type="ECO:0000256" key="1">
    <source>
        <dbReference type="ARBA" id="ARBA00022448"/>
    </source>
</evidence>
<dbReference type="GO" id="GO:0005886">
    <property type="term" value="C:plasma membrane"/>
    <property type="evidence" value="ECO:0007669"/>
    <property type="project" value="UniProtKB-SubCell"/>
</dbReference>
<dbReference type="InterPro" id="IPR003810">
    <property type="entry name" value="Mntp/YtaF"/>
</dbReference>
<dbReference type="Pfam" id="PF02659">
    <property type="entry name" value="Mntp"/>
    <property type="match status" value="1"/>
</dbReference>
<dbReference type="STRING" id="1409788.NC99_29140"/>
<evidence type="ECO:0000256" key="8">
    <source>
        <dbReference type="HAMAP-Rule" id="MF_01521"/>
    </source>
</evidence>
<organism evidence="9 10">
    <name type="scientific">Sunxiuqinia dokdonensis</name>
    <dbReference type="NCBI Taxonomy" id="1409788"/>
    <lineage>
        <taxon>Bacteria</taxon>
        <taxon>Pseudomonadati</taxon>
        <taxon>Bacteroidota</taxon>
        <taxon>Bacteroidia</taxon>
        <taxon>Marinilabiliales</taxon>
        <taxon>Prolixibacteraceae</taxon>
        <taxon>Sunxiuqinia</taxon>
    </lineage>
</organism>
<dbReference type="PANTHER" id="PTHR35529:SF1">
    <property type="entry name" value="MANGANESE EFFLUX PUMP MNTP-RELATED"/>
    <property type="match status" value="1"/>
</dbReference>
<gene>
    <name evidence="8" type="primary">mntP</name>
    <name evidence="9" type="ORF">NC99_29140</name>
</gene>
<feature type="transmembrane region" description="Helical" evidence="8">
    <location>
        <begin position="33"/>
        <end position="52"/>
    </location>
</feature>
<dbReference type="InterPro" id="IPR022929">
    <property type="entry name" value="Put_MntP"/>
</dbReference>
<dbReference type="EMBL" id="LGIA01000166">
    <property type="protein sequence ID" value="KOH44296.1"/>
    <property type="molecule type" value="Genomic_DNA"/>
</dbReference>
<evidence type="ECO:0000256" key="5">
    <source>
        <dbReference type="ARBA" id="ARBA00023065"/>
    </source>
</evidence>
<evidence type="ECO:0000313" key="10">
    <source>
        <dbReference type="Proteomes" id="UP000036958"/>
    </source>
</evidence>
<keyword evidence="4 8" id="KW-1133">Transmembrane helix</keyword>
<keyword evidence="7 8" id="KW-0464">Manganese</keyword>
<evidence type="ECO:0000256" key="6">
    <source>
        <dbReference type="ARBA" id="ARBA00023136"/>
    </source>
</evidence>
<dbReference type="Proteomes" id="UP000036958">
    <property type="component" value="Unassembled WGS sequence"/>
</dbReference>
<feature type="transmembrane region" description="Helical" evidence="8">
    <location>
        <begin position="64"/>
        <end position="83"/>
    </location>
</feature>
<comment type="caution">
    <text evidence="9">The sequence shown here is derived from an EMBL/GenBank/DDBJ whole genome shotgun (WGS) entry which is preliminary data.</text>
</comment>
<dbReference type="AlphaFoldDB" id="A0A0L8V778"/>
<keyword evidence="3 8" id="KW-0812">Transmembrane</keyword>
<evidence type="ECO:0000256" key="4">
    <source>
        <dbReference type="ARBA" id="ARBA00022989"/>
    </source>
</evidence>
<comment type="similarity">
    <text evidence="8">Belongs to the MntP (TC 9.B.29) family.</text>
</comment>
<accession>A0A0L8V778</accession>
<protein>
    <recommendedName>
        <fullName evidence="8">Putative manganese efflux pump MntP</fullName>
    </recommendedName>
</protein>